<dbReference type="InterPro" id="IPR036236">
    <property type="entry name" value="Znf_C2H2_sf"/>
</dbReference>
<evidence type="ECO:0000313" key="14">
    <source>
        <dbReference type="Proteomes" id="UP001292094"/>
    </source>
</evidence>
<proteinExistence type="inferred from homology"/>
<evidence type="ECO:0000256" key="1">
    <source>
        <dbReference type="ARBA" id="ARBA00004123"/>
    </source>
</evidence>
<organism evidence="13 14">
    <name type="scientific">Petrolisthes manimaculis</name>
    <dbReference type="NCBI Taxonomy" id="1843537"/>
    <lineage>
        <taxon>Eukaryota</taxon>
        <taxon>Metazoa</taxon>
        <taxon>Ecdysozoa</taxon>
        <taxon>Arthropoda</taxon>
        <taxon>Crustacea</taxon>
        <taxon>Multicrustacea</taxon>
        <taxon>Malacostraca</taxon>
        <taxon>Eumalacostraca</taxon>
        <taxon>Eucarida</taxon>
        <taxon>Decapoda</taxon>
        <taxon>Pleocyemata</taxon>
        <taxon>Anomura</taxon>
        <taxon>Galatheoidea</taxon>
        <taxon>Porcellanidae</taxon>
        <taxon>Petrolisthes</taxon>
    </lineage>
</organism>
<evidence type="ECO:0000256" key="7">
    <source>
        <dbReference type="ARBA" id="ARBA00023015"/>
    </source>
</evidence>
<evidence type="ECO:0000256" key="3">
    <source>
        <dbReference type="ARBA" id="ARBA00022723"/>
    </source>
</evidence>
<dbReference type="FunFam" id="3.30.160.60:FF:000075">
    <property type="entry name" value="Putative zinc finger protein 536"/>
    <property type="match status" value="1"/>
</dbReference>
<dbReference type="Proteomes" id="UP001292094">
    <property type="component" value="Unassembled WGS sequence"/>
</dbReference>
<evidence type="ECO:0000256" key="5">
    <source>
        <dbReference type="ARBA" id="ARBA00022771"/>
    </source>
</evidence>
<comment type="caution">
    <text evidence="13">The sequence shown here is derived from an EMBL/GenBank/DDBJ whole genome shotgun (WGS) entry which is preliminary data.</text>
</comment>
<reference evidence="13" key="1">
    <citation type="submission" date="2023-11" db="EMBL/GenBank/DDBJ databases">
        <title>Genome assemblies of two species of porcelain crab, Petrolisthes cinctipes and Petrolisthes manimaculis (Anomura: Porcellanidae).</title>
        <authorList>
            <person name="Angst P."/>
        </authorList>
    </citation>
    <scope>NUCLEOTIDE SEQUENCE</scope>
    <source>
        <strain evidence="13">PB745_02</strain>
        <tissue evidence="13">Gill</tissue>
    </source>
</reference>
<keyword evidence="8" id="KW-0238">DNA-binding</keyword>
<comment type="similarity">
    <text evidence="2">Belongs to the krueppel C2H2-type zinc-finger protein family.</text>
</comment>
<dbReference type="PANTHER" id="PTHR23235:SF142">
    <property type="entry name" value="ZINC FINGER PROTEIN 384"/>
    <property type="match status" value="1"/>
</dbReference>
<evidence type="ECO:0000313" key="13">
    <source>
        <dbReference type="EMBL" id="KAK4310602.1"/>
    </source>
</evidence>
<dbReference type="Gene3D" id="3.30.160.60">
    <property type="entry name" value="Classic Zinc Finger"/>
    <property type="match status" value="3"/>
</dbReference>
<feature type="domain" description="C2H2-type" evidence="12">
    <location>
        <begin position="62"/>
        <end position="89"/>
    </location>
</feature>
<dbReference type="GO" id="GO:0000978">
    <property type="term" value="F:RNA polymerase II cis-regulatory region sequence-specific DNA binding"/>
    <property type="evidence" value="ECO:0007669"/>
    <property type="project" value="TreeGrafter"/>
</dbReference>
<dbReference type="SUPFAM" id="SSF57667">
    <property type="entry name" value="beta-beta-alpha zinc fingers"/>
    <property type="match status" value="2"/>
</dbReference>
<evidence type="ECO:0000256" key="11">
    <source>
        <dbReference type="PROSITE-ProRule" id="PRU00042"/>
    </source>
</evidence>
<dbReference type="GO" id="GO:0008270">
    <property type="term" value="F:zinc ion binding"/>
    <property type="evidence" value="ECO:0007669"/>
    <property type="project" value="UniProtKB-KW"/>
</dbReference>
<evidence type="ECO:0000256" key="10">
    <source>
        <dbReference type="ARBA" id="ARBA00023242"/>
    </source>
</evidence>
<keyword evidence="7" id="KW-0805">Transcription regulation</keyword>
<evidence type="ECO:0000256" key="6">
    <source>
        <dbReference type="ARBA" id="ARBA00022833"/>
    </source>
</evidence>
<feature type="domain" description="C2H2-type" evidence="12">
    <location>
        <begin position="90"/>
        <end position="112"/>
    </location>
</feature>
<keyword evidence="3" id="KW-0479">Metal-binding</keyword>
<feature type="domain" description="C2H2-type" evidence="12">
    <location>
        <begin position="34"/>
        <end position="61"/>
    </location>
</feature>
<comment type="subcellular location">
    <subcellularLocation>
        <location evidence="1">Nucleus</location>
    </subcellularLocation>
</comment>
<protein>
    <recommendedName>
        <fullName evidence="12">C2H2-type domain-containing protein</fullName>
    </recommendedName>
</protein>
<evidence type="ECO:0000256" key="8">
    <source>
        <dbReference type="ARBA" id="ARBA00023125"/>
    </source>
</evidence>
<dbReference type="PROSITE" id="PS50157">
    <property type="entry name" value="ZINC_FINGER_C2H2_2"/>
    <property type="match status" value="3"/>
</dbReference>
<keyword evidence="10" id="KW-0539">Nucleus</keyword>
<evidence type="ECO:0000256" key="9">
    <source>
        <dbReference type="ARBA" id="ARBA00023163"/>
    </source>
</evidence>
<dbReference type="GO" id="GO:0005634">
    <property type="term" value="C:nucleus"/>
    <property type="evidence" value="ECO:0007669"/>
    <property type="project" value="UniProtKB-SubCell"/>
</dbReference>
<keyword evidence="9" id="KW-0804">Transcription</keyword>
<dbReference type="Pfam" id="PF23611">
    <property type="entry name" value="zf-C2H2_16"/>
    <property type="match status" value="1"/>
</dbReference>
<accession>A0AAE1PNX6</accession>
<dbReference type="EMBL" id="JAWZYT010001619">
    <property type="protein sequence ID" value="KAK4310602.1"/>
    <property type="molecule type" value="Genomic_DNA"/>
</dbReference>
<keyword evidence="6" id="KW-0862">Zinc</keyword>
<keyword evidence="4" id="KW-0677">Repeat</keyword>
<evidence type="ECO:0000256" key="4">
    <source>
        <dbReference type="ARBA" id="ARBA00022737"/>
    </source>
</evidence>
<keyword evidence="14" id="KW-1185">Reference proteome</keyword>
<dbReference type="SMART" id="SM00355">
    <property type="entry name" value="ZnF_C2H2"/>
    <property type="match status" value="3"/>
</dbReference>
<dbReference type="InterPro" id="IPR013087">
    <property type="entry name" value="Znf_C2H2_type"/>
</dbReference>
<keyword evidence="5 11" id="KW-0863">Zinc-finger</keyword>
<evidence type="ECO:0000259" key="12">
    <source>
        <dbReference type="PROSITE" id="PS50157"/>
    </source>
</evidence>
<dbReference type="InterPro" id="IPR056438">
    <property type="entry name" value="Znf-C2H2_CTCF"/>
</dbReference>
<evidence type="ECO:0000256" key="2">
    <source>
        <dbReference type="ARBA" id="ARBA00006991"/>
    </source>
</evidence>
<name>A0AAE1PNX6_9EUCA</name>
<dbReference type="AlphaFoldDB" id="A0AAE1PNX6"/>
<gene>
    <name evidence="13" type="ORF">Pmani_017857</name>
</gene>
<dbReference type="Pfam" id="PF00096">
    <property type="entry name" value="zf-C2H2"/>
    <property type="match status" value="1"/>
</dbReference>
<dbReference type="GO" id="GO:0000981">
    <property type="term" value="F:DNA-binding transcription factor activity, RNA polymerase II-specific"/>
    <property type="evidence" value="ECO:0007669"/>
    <property type="project" value="TreeGrafter"/>
</dbReference>
<dbReference type="PANTHER" id="PTHR23235">
    <property type="entry name" value="KRUEPPEL-LIKE TRANSCRIPTION FACTOR"/>
    <property type="match status" value="1"/>
</dbReference>
<sequence length="116" mass="13302">MLLNNQQKSRWSLSDDGVVVRGPNKGVSTTSKMHHCPFCAYTTNKTTNLNNHVRVHTGEKPFVCPHCPYRATQETTLKFHIRTHTGEKPYACTYCSYRSIKVSTLRRHMQTHQLVG</sequence>
<dbReference type="FunFam" id="3.30.160.60:FF:002069">
    <property type="entry name" value="Uncharacterized protein"/>
    <property type="match status" value="1"/>
</dbReference>